<dbReference type="STRING" id="1296565.SAMN05660657_04595"/>
<keyword evidence="2" id="KW-0812">Transmembrane</keyword>
<evidence type="ECO:0000313" key="4">
    <source>
        <dbReference type="Proteomes" id="UP000199546"/>
    </source>
</evidence>
<organism evidence="3 4">
    <name type="scientific">Geodermatophilus amargosae</name>
    <dbReference type="NCBI Taxonomy" id="1296565"/>
    <lineage>
        <taxon>Bacteria</taxon>
        <taxon>Bacillati</taxon>
        <taxon>Actinomycetota</taxon>
        <taxon>Actinomycetes</taxon>
        <taxon>Geodermatophilales</taxon>
        <taxon>Geodermatophilaceae</taxon>
        <taxon>Geodermatophilus</taxon>
    </lineage>
</organism>
<feature type="transmembrane region" description="Helical" evidence="2">
    <location>
        <begin position="35"/>
        <end position="54"/>
    </location>
</feature>
<evidence type="ECO:0000256" key="2">
    <source>
        <dbReference type="SAM" id="Phobius"/>
    </source>
</evidence>
<proteinExistence type="predicted"/>
<sequence length="175" mass="18315">MTQIAHQAVETQQSPAGEAPQAVTKQRQRLSLGPVIGGVVAAVVISGAVGFTVGRVTASTPEAEQAVARAPSAPSAASESRLEAVYDDCQIQDTGDSVSLSDGGATIVIDTRSEYGSTAGLICVMRELQTPQSIKAQVERTTAMMGVQDAEQDGLDYSWSYHPDNGMNMVITETD</sequence>
<accession>A0A1I7CKQ0</accession>
<keyword evidence="2" id="KW-1133">Transmembrane helix</keyword>
<evidence type="ECO:0000256" key="1">
    <source>
        <dbReference type="SAM" id="MobiDB-lite"/>
    </source>
</evidence>
<feature type="region of interest" description="Disordered" evidence="1">
    <location>
        <begin position="1"/>
        <end position="22"/>
    </location>
</feature>
<name>A0A1I7CKQ0_9ACTN</name>
<keyword evidence="4" id="KW-1185">Reference proteome</keyword>
<evidence type="ECO:0000313" key="3">
    <source>
        <dbReference type="EMBL" id="SFT99996.1"/>
    </source>
</evidence>
<dbReference type="AlphaFoldDB" id="A0A1I7CKQ0"/>
<dbReference type="Proteomes" id="UP000199546">
    <property type="component" value="Unassembled WGS sequence"/>
</dbReference>
<dbReference type="EMBL" id="FPBA01000023">
    <property type="protein sequence ID" value="SFT99996.1"/>
    <property type="molecule type" value="Genomic_DNA"/>
</dbReference>
<protein>
    <submittedName>
        <fullName evidence="3">Uncharacterized protein</fullName>
    </submittedName>
</protein>
<keyword evidence="2" id="KW-0472">Membrane</keyword>
<reference evidence="4" key="1">
    <citation type="submission" date="2016-10" db="EMBL/GenBank/DDBJ databases">
        <authorList>
            <person name="Varghese N."/>
            <person name="Submissions S."/>
        </authorList>
    </citation>
    <scope>NUCLEOTIDE SEQUENCE [LARGE SCALE GENOMIC DNA]</scope>
    <source>
        <strain evidence="4">DSM 46136</strain>
    </source>
</reference>
<gene>
    <name evidence="3" type="ORF">SAMN05660657_04595</name>
</gene>
<dbReference type="OrthoDB" id="3261230at2"/>
<dbReference type="RefSeq" id="WP_093583187.1">
    <property type="nucleotide sequence ID" value="NZ_FPBA01000023.1"/>
</dbReference>
<feature type="compositionally biased region" description="Polar residues" evidence="1">
    <location>
        <begin position="1"/>
        <end position="15"/>
    </location>
</feature>